<dbReference type="GO" id="GO:0016747">
    <property type="term" value="F:acyltransferase activity, transferring groups other than amino-acyl groups"/>
    <property type="evidence" value="ECO:0007669"/>
    <property type="project" value="InterPro"/>
</dbReference>
<keyword evidence="4" id="KW-0012">Acyltransferase</keyword>
<feature type="transmembrane region" description="Helical" evidence="2">
    <location>
        <begin position="35"/>
        <end position="52"/>
    </location>
</feature>
<keyword evidence="2" id="KW-0472">Membrane</keyword>
<dbReference type="EMBL" id="VDFQ02000004">
    <property type="protein sequence ID" value="KAA1422249.1"/>
    <property type="molecule type" value="Genomic_DNA"/>
</dbReference>
<feature type="transmembrane region" description="Helical" evidence="2">
    <location>
        <begin position="64"/>
        <end position="81"/>
    </location>
</feature>
<dbReference type="PANTHER" id="PTHR37312">
    <property type="entry name" value="MEMBRANE-BOUND ACYLTRANSFERASE YKRP-RELATED"/>
    <property type="match status" value="1"/>
</dbReference>
<proteinExistence type="predicted"/>
<dbReference type="OrthoDB" id="6623990at2"/>
<evidence type="ECO:0000256" key="2">
    <source>
        <dbReference type="SAM" id="Phobius"/>
    </source>
</evidence>
<sequence>MGMSSTLMQPPAEVAAGSSIGPARQTTRDPLLDNARYWVMLLVVAGHALQYLLEVPAARGTYAWIYSFHMPAFVLVSGYVARRYEGSPKQTRALVTTLVLPYVALNVGLDGFRALLDGKPLDINLLDPAWSTWFLIALVAWRLSTPLWRVVRAPVLVAIAISLVAGLWQVSNVVSIHRILGLLPFYVAGMYLRPEHFAMLRRPVVRVASAVALAATLVWCLVRQDDWLVSWLYWRDAYAQSPLDADPVGGVLTRAGLLVVGFALTAAVLSVVPRREDATTALGRRTMNAYMVHGFVLIALAHFGVFDVLAGLGALAVPIVLVVSALLGTALMSDPVARVVSPLVAPKLSWAFRGEAQARAGGR</sequence>
<reference evidence="4 5" key="1">
    <citation type="submission" date="2019-09" db="EMBL/GenBank/DDBJ databases">
        <title>Mumia zhuanghuii sp. nov. isolated from the intestinal contents of plateau pika (Ochotona curzoniae) in the Qinghai-Tibet plateau of China.</title>
        <authorList>
            <person name="Tian Z."/>
        </authorList>
    </citation>
    <scope>NUCLEOTIDE SEQUENCE [LARGE SCALE GENOMIC DNA]</scope>
    <source>
        <strain evidence="5">350</strain>
    </source>
</reference>
<accession>A0A5Q6RW15</accession>
<feature type="transmembrane region" description="Helical" evidence="2">
    <location>
        <begin position="128"/>
        <end position="144"/>
    </location>
</feature>
<keyword evidence="2" id="KW-0812">Transmembrane</keyword>
<dbReference type="InterPro" id="IPR002656">
    <property type="entry name" value="Acyl_transf_3_dom"/>
</dbReference>
<feature type="transmembrane region" description="Helical" evidence="2">
    <location>
        <begin position="204"/>
        <end position="224"/>
    </location>
</feature>
<feature type="domain" description="Acyltransferase 3" evidence="3">
    <location>
        <begin position="32"/>
        <end position="329"/>
    </location>
</feature>
<dbReference type="Proteomes" id="UP000307768">
    <property type="component" value="Unassembled WGS sequence"/>
</dbReference>
<comment type="caution">
    <text evidence="4">The sequence shown here is derived from an EMBL/GenBank/DDBJ whole genome shotgun (WGS) entry which is preliminary data.</text>
</comment>
<evidence type="ECO:0000313" key="5">
    <source>
        <dbReference type="Proteomes" id="UP000307768"/>
    </source>
</evidence>
<evidence type="ECO:0000259" key="3">
    <source>
        <dbReference type="Pfam" id="PF01757"/>
    </source>
</evidence>
<protein>
    <submittedName>
        <fullName evidence="4">Acyltransferase family protein</fullName>
    </submittedName>
</protein>
<feature type="transmembrane region" description="Helical" evidence="2">
    <location>
        <begin position="151"/>
        <end position="170"/>
    </location>
</feature>
<gene>
    <name evidence="4" type="ORF">FE697_013880</name>
</gene>
<evidence type="ECO:0000313" key="4">
    <source>
        <dbReference type="EMBL" id="KAA1422249.1"/>
    </source>
</evidence>
<feature type="transmembrane region" description="Helical" evidence="2">
    <location>
        <begin position="176"/>
        <end position="192"/>
    </location>
</feature>
<dbReference type="AlphaFoldDB" id="A0A5Q6RW15"/>
<keyword evidence="2" id="KW-1133">Transmembrane helix</keyword>
<feature type="transmembrane region" description="Helical" evidence="2">
    <location>
        <begin position="93"/>
        <end position="116"/>
    </location>
</feature>
<feature type="region of interest" description="Disordered" evidence="1">
    <location>
        <begin position="1"/>
        <end position="21"/>
    </location>
</feature>
<evidence type="ECO:0000256" key="1">
    <source>
        <dbReference type="SAM" id="MobiDB-lite"/>
    </source>
</evidence>
<feature type="transmembrane region" description="Helical" evidence="2">
    <location>
        <begin position="312"/>
        <end position="332"/>
    </location>
</feature>
<dbReference type="Pfam" id="PF01757">
    <property type="entry name" value="Acyl_transf_3"/>
    <property type="match status" value="1"/>
</dbReference>
<organism evidence="4 5">
    <name type="scientific">Mumia zhuanghuii</name>
    <dbReference type="NCBI Taxonomy" id="2585211"/>
    <lineage>
        <taxon>Bacteria</taxon>
        <taxon>Bacillati</taxon>
        <taxon>Actinomycetota</taxon>
        <taxon>Actinomycetes</taxon>
        <taxon>Propionibacteriales</taxon>
        <taxon>Nocardioidaceae</taxon>
        <taxon>Mumia</taxon>
    </lineage>
</organism>
<name>A0A5Q6RW15_9ACTN</name>
<feature type="transmembrane region" description="Helical" evidence="2">
    <location>
        <begin position="288"/>
        <end position="306"/>
    </location>
</feature>
<feature type="transmembrane region" description="Helical" evidence="2">
    <location>
        <begin position="251"/>
        <end position="272"/>
    </location>
</feature>
<dbReference type="PANTHER" id="PTHR37312:SF1">
    <property type="entry name" value="MEMBRANE-BOUND ACYLTRANSFERASE YKRP-RELATED"/>
    <property type="match status" value="1"/>
</dbReference>
<dbReference type="InterPro" id="IPR052734">
    <property type="entry name" value="Nod_factor_acetyltransferase"/>
</dbReference>
<keyword evidence="4" id="KW-0808">Transferase</keyword>